<evidence type="ECO:0000313" key="9">
    <source>
        <dbReference type="EMBL" id="KAH9526996.1"/>
    </source>
</evidence>
<feature type="compositionally biased region" description="Low complexity" evidence="7">
    <location>
        <begin position="316"/>
        <end position="334"/>
    </location>
</feature>
<feature type="compositionally biased region" description="Low complexity" evidence="7">
    <location>
        <begin position="134"/>
        <end position="152"/>
    </location>
</feature>
<evidence type="ECO:0000256" key="2">
    <source>
        <dbReference type="ARBA" id="ARBA00023125"/>
    </source>
</evidence>
<dbReference type="InterPro" id="IPR009057">
    <property type="entry name" value="Homeodomain-like_sf"/>
</dbReference>
<feature type="compositionally biased region" description="Polar residues" evidence="7">
    <location>
        <begin position="120"/>
        <end position="133"/>
    </location>
</feature>
<dbReference type="CDD" id="cd00086">
    <property type="entry name" value="homeodomain"/>
    <property type="match status" value="1"/>
</dbReference>
<dbReference type="PROSITE" id="PS00027">
    <property type="entry name" value="HOMEOBOX_1"/>
    <property type="match status" value="1"/>
</dbReference>
<comment type="caution">
    <text evidence="9">The sequence shown here is derived from an EMBL/GenBank/DDBJ whole genome shotgun (WGS) entry which is preliminary data.</text>
</comment>
<dbReference type="FunFam" id="1.10.10.60:FF:000679">
    <property type="entry name" value="Homeobox protein aristaless"/>
    <property type="match status" value="1"/>
</dbReference>
<feature type="region of interest" description="Disordered" evidence="7">
    <location>
        <begin position="100"/>
        <end position="157"/>
    </location>
</feature>
<dbReference type="Pfam" id="PF00046">
    <property type="entry name" value="Homeodomain"/>
    <property type="match status" value="1"/>
</dbReference>
<evidence type="ECO:0000256" key="6">
    <source>
        <dbReference type="RuleBase" id="RU000682"/>
    </source>
</evidence>
<gene>
    <name evidence="9" type="primary">PAX6</name>
    <name evidence="9" type="ORF">DERF_001046</name>
</gene>
<reference evidence="9" key="2">
    <citation type="journal article" date="2022" name="Res Sq">
        <title>Comparative Genomics Reveals Insights into the Divergent Evolution of Astigmatic Mites and Household Pest Adaptations.</title>
        <authorList>
            <person name="Xiong Q."/>
            <person name="Wan A.T.-Y."/>
            <person name="Liu X.-Y."/>
            <person name="Fung C.S.-H."/>
            <person name="Xiao X."/>
            <person name="Malainual N."/>
            <person name="Hou J."/>
            <person name="Wang L."/>
            <person name="Wang M."/>
            <person name="Yang K."/>
            <person name="Cui Y."/>
            <person name="Leung E."/>
            <person name="Nong W."/>
            <person name="Shin S.-K."/>
            <person name="Au S."/>
            <person name="Jeong K.Y."/>
            <person name="Chew F.T."/>
            <person name="Hui J."/>
            <person name="Leung T.F."/>
            <person name="Tungtrongchitr A."/>
            <person name="Zhong N."/>
            <person name="Liu Z."/>
            <person name="Tsui S."/>
        </authorList>
    </citation>
    <scope>NUCLEOTIDE SEQUENCE</scope>
    <source>
        <strain evidence="9">Derf</strain>
        <tissue evidence="9">Whole organism</tissue>
    </source>
</reference>
<dbReference type="PANTHER" id="PTHR24329">
    <property type="entry name" value="HOMEOBOX PROTEIN ARISTALESS"/>
    <property type="match status" value="1"/>
</dbReference>
<feature type="region of interest" description="Disordered" evidence="7">
    <location>
        <begin position="309"/>
        <end position="342"/>
    </location>
</feature>
<dbReference type="InterPro" id="IPR001356">
    <property type="entry name" value="HD"/>
</dbReference>
<sequence>MSNHEDNDNRMYSPMMTMAAEQVTQKLHRNRTAFTEYQLNALEKEFERTHYPDIFAREKLATKINLPESRIQVWFSNRRAKWRREEKIRNVKYDSVSKDFIGNTVDDDKQQKQNDRTKSRSNSSIDFSYSNFDSKSPSPKSETTTPTTTTSSCCQPVEQNSNNFLGTIFHKFGNFHEQFSSSSGGMFVSQPPSLPLPPPSTTSSSTCSSSPPPPPPPNSLYSNVYHYHHSSNQSSSPTTTTIYSNSGWNYSQYGNDLNHSSIPGNIVSPLPINSISSPPPSSMTISNNADASAAAVDCNYFNHHSHQSNYANFQPNSSSTTTTATTTTTANTGHPHYHHHHHPYLYY</sequence>
<keyword evidence="4 5" id="KW-0539">Nucleus</keyword>
<feature type="compositionally biased region" description="Low complexity" evidence="7">
    <location>
        <begin position="219"/>
        <end position="236"/>
    </location>
</feature>
<evidence type="ECO:0000313" key="10">
    <source>
        <dbReference type="Proteomes" id="UP000790347"/>
    </source>
</evidence>
<evidence type="ECO:0000256" key="4">
    <source>
        <dbReference type="ARBA" id="ARBA00023242"/>
    </source>
</evidence>
<reference evidence="9" key="1">
    <citation type="submission" date="2013-05" db="EMBL/GenBank/DDBJ databases">
        <authorList>
            <person name="Yim A.K.Y."/>
            <person name="Chan T.F."/>
            <person name="Ji K.M."/>
            <person name="Liu X.Y."/>
            <person name="Zhou J.W."/>
            <person name="Li R.Q."/>
            <person name="Yang K.Y."/>
            <person name="Li J."/>
            <person name="Li M."/>
            <person name="Law P.T.W."/>
            <person name="Wu Y.L."/>
            <person name="Cai Z.L."/>
            <person name="Qin H."/>
            <person name="Bao Y."/>
            <person name="Leung R.K.K."/>
            <person name="Ng P.K.S."/>
            <person name="Zou J."/>
            <person name="Zhong X.J."/>
            <person name="Ran P.X."/>
            <person name="Zhong N.S."/>
            <person name="Liu Z.G."/>
            <person name="Tsui S.K.W."/>
        </authorList>
    </citation>
    <scope>NUCLEOTIDE SEQUENCE</scope>
    <source>
        <strain evidence="9">Derf</strain>
        <tissue evidence="9">Whole organism</tissue>
    </source>
</reference>
<keyword evidence="3 5" id="KW-0371">Homeobox</keyword>
<dbReference type="EMBL" id="ASGP02000001">
    <property type="protein sequence ID" value="KAH9526996.1"/>
    <property type="molecule type" value="Genomic_DNA"/>
</dbReference>
<comment type="subcellular location">
    <subcellularLocation>
        <location evidence="1 5 6">Nucleus</location>
    </subcellularLocation>
</comment>
<dbReference type="SMART" id="SM00389">
    <property type="entry name" value="HOX"/>
    <property type="match status" value="1"/>
</dbReference>
<dbReference type="InterPro" id="IPR050649">
    <property type="entry name" value="Paired_Homeobox_TFs"/>
</dbReference>
<keyword evidence="10" id="KW-1185">Reference proteome</keyword>
<proteinExistence type="predicted"/>
<accession>A0A922I8P7</accession>
<feature type="region of interest" description="Disordered" evidence="7">
    <location>
        <begin position="180"/>
        <end position="240"/>
    </location>
</feature>
<keyword evidence="2 5" id="KW-0238">DNA-binding</keyword>
<dbReference type="Gene3D" id="1.10.10.60">
    <property type="entry name" value="Homeodomain-like"/>
    <property type="match status" value="1"/>
</dbReference>
<evidence type="ECO:0000256" key="7">
    <source>
        <dbReference type="SAM" id="MobiDB-lite"/>
    </source>
</evidence>
<dbReference type="Proteomes" id="UP000790347">
    <property type="component" value="Unassembled WGS sequence"/>
</dbReference>
<dbReference type="GO" id="GO:0000981">
    <property type="term" value="F:DNA-binding transcription factor activity, RNA polymerase II-specific"/>
    <property type="evidence" value="ECO:0007669"/>
    <property type="project" value="InterPro"/>
</dbReference>
<dbReference type="GO" id="GO:0000977">
    <property type="term" value="F:RNA polymerase II transcription regulatory region sequence-specific DNA binding"/>
    <property type="evidence" value="ECO:0007669"/>
    <property type="project" value="TreeGrafter"/>
</dbReference>
<dbReference type="GO" id="GO:0005634">
    <property type="term" value="C:nucleus"/>
    <property type="evidence" value="ECO:0007669"/>
    <property type="project" value="UniProtKB-SubCell"/>
</dbReference>
<evidence type="ECO:0000256" key="5">
    <source>
        <dbReference type="PROSITE-ProRule" id="PRU00108"/>
    </source>
</evidence>
<protein>
    <submittedName>
        <fullName evidence="9">Paired box protein Pax-6</fullName>
    </submittedName>
</protein>
<name>A0A922I8P7_DERFA</name>
<evidence type="ECO:0000256" key="1">
    <source>
        <dbReference type="ARBA" id="ARBA00004123"/>
    </source>
</evidence>
<feature type="domain" description="Homeobox" evidence="8">
    <location>
        <begin position="25"/>
        <end position="85"/>
    </location>
</feature>
<feature type="DNA-binding region" description="Homeobox" evidence="5">
    <location>
        <begin position="27"/>
        <end position="86"/>
    </location>
</feature>
<dbReference type="InterPro" id="IPR017970">
    <property type="entry name" value="Homeobox_CS"/>
</dbReference>
<dbReference type="SUPFAM" id="SSF46689">
    <property type="entry name" value="Homeodomain-like"/>
    <property type="match status" value="1"/>
</dbReference>
<evidence type="ECO:0000259" key="8">
    <source>
        <dbReference type="PROSITE" id="PS50071"/>
    </source>
</evidence>
<dbReference type="PANTHER" id="PTHR24329:SF543">
    <property type="entry name" value="FI01017P-RELATED"/>
    <property type="match status" value="1"/>
</dbReference>
<evidence type="ECO:0000256" key="3">
    <source>
        <dbReference type="ARBA" id="ARBA00023155"/>
    </source>
</evidence>
<dbReference type="AlphaFoldDB" id="A0A922I8P7"/>
<dbReference type="PROSITE" id="PS50071">
    <property type="entry name" value="HOMEOBOX_2"/>
    <property type="match status" value="1"/>
</dbReference>
<organism evidence="9 10">
    <name type="scientific">Dermatophagoides farinae</name>
    <name type="common">American house dust mite</name>
    <dbReference type="NCBI Taxonomy" id="6954"/>
    <lineage>
        <taxon>Eukaryota</taxon>
        <taxon>Metazoa</taxon>
        <taxon>Ecdysozoa</taxon>
        <taxon>Arthropoda</taxon>
        <taxon>Chelicerata</taxon>
        <taxon>Arachnida</taxon>
        <taxon>Acari</taxon>
        <taxon>Acariformes</taxon>
        <taxon>Sarcoptiformes</taxon>
        <taxon>Astigmata</taxon>
        <taxon>Psoroptidia</taxon>
        <taxon>Analgoidea</taxon>
        <taxon>Pyroglyphidae</taxon>
        <taxon>Dermatophagoidinae</taxon>
        <taxon>Dermatophagoides</taxon>
    </lineage>
</organism>
<feature type="compositionally biased region" description="Basic and acidic residues" evidence="7">
    <location>
        <begin position="106"/>
        <end position="118"/>
    </location>
</feature>